<dbReference type="Proteomes" id="UP001597187">
    <property type="component" value="Unassembled WGS sequence"/>
</dbReference>
<sequence length="89" mass="9600">MAPIELLGVTFLGSVVAVLFGVLSWALSEQAQHYESTEPPRRLLLAERVLTGLMFLSFLVGAGALIAYCAMVFADISEVSWQITSTPPT</sequence>
<feature type="transmembrane region" description="Helical" evidence="1">
    <location>
        <begin position="49"/>
        <end position="74"/>
    </location>
</feature>
<keyword evidence="3" id="KW-1185">Reference proteome</keyword>
<comment type="caution">
    <text evidence="2">The sequence shown here is derived from an EMBL/GenBank/DDBJ whole genome shotgun (WGS) entry which is preliminary data.</text>
</comment>
<feature type="transmembrane region" description="Helical" evidence="1">
    <location>
        <begin position="6"/>
        <end position="28"/>
    </location>
</feature>
<keyword evidence="1" id="KW-1133">Transmembrane helix</keyword>
<protein>
    <submittedName>
        <fullName evidence="2">Uncharacterized protein</fullName>
    </submittedName>
</protein>
<keyword evidence="1" id="KW-0812">Transmembrane</keyword>
<name>A0ABD6AV79_9EURY</name>
<organism evidence="2 3">
    <name type="scientific">Halomarina rubra</name>
    <dbReference type="NCBI Taxonomy" id="2071873"/>
    <lineage>
        <taxon>Archaea</taxon>
        <taxon>Methanobacteriati</taxon>
        <taxon>Methanobacteriota</taxon>
        <taxon>Stenosarchaea group</taxon>
        <taxon>Halobacteria</taxon>
        <taxon>Halobacteriales</taxon>
        <taxon>Natronomonadaceae</taxon>
        <taxon>Halomarina</taxon>
    </lineage>
</organism>
<keyword evidence="1" id="KW-0472">Membrane</keyword>
<dbReference type="AlphaFoldDB" id="A0ABD6AV79"/>
<dbReference type="RefSeq" id="WP_250873430.1">
    <property type="nucleotide sequence ID" value="NZ_JALXFV010000003.1"/>
</dbReference>
<dbReference type="EMBL" id="JBHUDC010000003">
    <property type="protein sequence ID" value="MFD1513477.1"/>
    <property type="molecule type" value="Genomic_DNA"/>
</dbReference>
<gene>
    <name evidence="2" type="ORF">ACFSBT_09330</name>
</gene>
<reference evidence="2 3" key="1">
    <citation type="journal article" date="2019" name="Int. J. Syst. Evol. Microbiol.">
        <title>The Global Catalogue of Microorganisms (GCM) 10K type strain sequencing project: providing services to taxonomists for standard genome sequencing and annotation.</title>
        <authorList>
            <consortium name="The Broad Institute Genomics Platform"/>
            <consortium name="The Broad Institute Genome Sequencing Center for Infectious Disease"/>
            <person name="Wu L."/>
            <person name="Ma J."/>
        </authorList>
    </citation>
    <scope>NUCLEOTIDE SEQUENCE [LARGE SCALE GENOMIC DNA]</scope>
    <source>
        <strain evidence="2 3">CGMCC 1.12563</strain>
    </source>
</reference>
<evidence type="ECO:0000256" key="1">
    <source>
        <dbReference type="SAM" id="Phobius"/>
    </source>
</evidence>
<evidence type="ECO:0000313" key="2">
    <source>
        <dbReference type="EMBL" id="MFD1513477.1"/>
    </source>
</evidence>
<evidence type="ECO:0000313" key="3">
    <source>
        <dbReference type="Proteomes" id="UP001597187"/>
    </source>
</evidence>
<accession>A0ABD6AV79</accession>
<proteinExistence type="predicted"/>